<proteinExistence type="inferred from homology"/>
<evidence type="ECO:0000313" key="4">
    <source>
        <dbReference type="Proteomes" id="UP001419268"/>
    </source>
</evidence>
<dbReference type="EMBL" id="JBBNAG010000007">
    <property type="protein sequence ID" value="KAK9119534.1"/>
    <property type="molecule type" value="Genomic_DNA"/>
</dbReference>
<keyword evidence="1" id="KW-0963">Cytoplasm</keyword>
<evidence type="ECO:0000313" key="3">
    <source>
        <dbReference type="EMBL" id="KAK9119534.1"/>
    </source>
</evidence>
<dbReference type="Pfam" id="PF01221">
    <property type="entry name" value="Dynein_light"/>
    <property type="match status" value="1"/>
</dbReference>
<dbReference type="GO" id="GO:0045505">
    <property type="term" value="F:dynein intermediate chain binding"/>
    <property type="evidence" value="ECO:0007669"/>
    <property type="project" value="TreeGrafter"/>
</dbReference>
<keyword evidence="1" id="KW-0243">Dynein</keyword>
<dbReference type="GO" id="GO:0005868">
    <property type="term" value="C:cytoplasmic dynein complex"/>
    <property type="evidence" value="ECO:0007669"/>
    <property type="project" value="TreeGrafter"/>
</dbReference>
<organism evidence="3 4">
    <name type="scientific">Stephania cephalantha</name>
    <dbReference type="NCBI Taxonomy" id="152367"/>
    <lineage>
        <taxon>Eukaryota</taxon>
        <taxon>Viridiplantae</taxon>
        <taxon>Streptophyta</taxon>
        <taxon>Embryophyta</taxon>
        <taxon>Tracheophyta</taxon>
        <taxon>Spermatophyta</taxon>
        <taxon>Magnoliopsida</taxon>
        <taxon>Ranunculales</taxon>
        <taxon>Menispermaceae</taxon>
        <taxon>Menispermoideae</taxon>
        <taxon>Cissampelideae</taxon>
        <taxon>Stephania</taxon>
    </lineage>
</organism>
<keyword evidence="1" id="KW-0505">Motor protein</keyword>
<sequence length="170" mass="18741">MDPTPKKRQIPAISTTSITPPPPPSLSDPLLNFKSLTLSNDDKTKPSEAEEDPKRVSTRRSFCGDAKIELSSFFVGVGARVVAVDMPPFMQIHAVSCARKTYNDMDRMSSKTLACAVKKEFDGVYGPAWHCIVGNSFGSFVTHSVGGFMYFSLDHKLYVLLFKTSVQRAD</sequence>
<feature type="region of interest" description="Disordered" evidence="2">
    <location>
        <begin position="1"/>
        <end position="58"/>
    </location>
</feature>
<protein>
    <recommendedName>
        <fullName evidence="1">Dynein light chain</fullName>
    </recommendedName>
</protein>
<dbReference type="AlphaFoldDB" id="A0AAP0IPS4"/>
<dbReference type="SMART" id="SM01375">
    <property type="entry name" value="Dynein_light"/>
    <property type="match status" value="1"/>
</dbReference>
<dbReference type="InterPro" id="IPR001372">
    <property type="entry name" value="Dynein_light_chain_typ-1/2"/>
</dbReference>
<dbReference type="PANTHER" id="PTHR11886">
    <property type="entry name" value="DYNEIN LIGHT CHAIN"/>
    <property type="match status" value="1"/>
</dbReference>
<gene>
    <name evidence="3" type="ORF">Scep_017627</name>
</gene>
<dbReference type="Gene3D" id="3.30.740.10">
    <property type="entry name" value="Protein Inhibitor Of Neuronal Nitric Oxide Synthase"/>
    <property type="match status" value="1"/>
</dbReference>
<keyword evidence="1" id="KW-0493">Microtubule</keyword>
<dbReference type="GO" id="GO:0007017">
    <property type="term" value="P:microtubule-based process"/>
    <property type="evidence" value="ECO:0007669"/>
    <property type="project" value="InterPro"/>
</dbReference>
<name>A0AAP0IPS4_9MAGN</name>
<keyword evidence="4" id="KW-1185">Reference proteome</keyword>
<dbReference type="PANTHER" id="PTHR11886:SF80">
    <property type="entry name" value="OS01G0555600 PROTEIN"/>
    <property type="match status" value="1"/>
</dbReference>
<dbReference type="Proteomes" id="UP001419268">
    <property type="component" value="Unassembled WGS sequence"/>
</dbReference>
<dbReference type="FunFam" id="3.30.740.10:FF:000003">
    <property type="entry name" value="Dynein light chain"/>
    <property type="match status" value="1"/>
</dbReference>
<comment type="caution">
    <text evidence="3">The sequence shown here is derived from an EMBL/GenBank/DDBJ whole genome shotgun (WGS) entry which is preliminary data.</text>
</comment>
<comment type="subcellular location">
    <subcellularLocation>
        <location evidence="1">Cytoplasm</location>
        <location evidence="1">Cytoskeleton</location>
    </subcellularLocation>
</comment>
<dbReference type="GO" id="GO:0005874">
    <property type="term" value="C:microtubule"/>
    <property type="evidence" value="ECO:0007669"/>
    <property type="project" value="UniProtKB-KW"/>
</dbReference>
<accession>A0AAP0IPS4</accession>
<evidence type="ECO:0000256" key="2">
    <source>
        <dbReference type="SAM" id="MobiDB-lite"/>
    </source>
</evidence>
<keyword evidence="1" id="KW-0206">Cytoskeleton</keyword>
<evidence type="ECO:0000256" key="1">
    <source>
        <dbReference type="RuleBase" id="RU365010"/>
    </source>
</evidence>
<dbReference type="SUPFAM" id="SSF54648">
    <property type="entry name" value="DLC"/>
    <property type="match status" value="1"/>
</dbReference>
<dbReference type="InterPro" id="IPR037177">
    <property type="entry name" value="DLC_sf"/>
</dbReference>
<comment type="similarity">
    <text evidence="1">Belongs to the dynein light chain family.</text>
</comment>
<feature type="compositionally biased region" description="Basic and acidic residues" evidence="2">
    <location>
        <begin position="40"/>
        <end position="55"/>
    </location>
</feature>
<reference evidence="3 4" key="1">
    <citation type="submission" date="2024-01" db="EMBL/GenBank/DDBJ databases">
        <title>Genome assemblies of Stephania.</title>
        <authorList>
            <person name="Yang L."/>
        </authorList>
    </citation>
    <scope>NUCLEOTIDE SEQUENCE [LARGE SCALE GENOMIC DNA]</scope>
    <source>
        <strain evidence="3">JXDWG</strain>
        <tissue evidence="3">Leaf</tissue>
    </source>
</reference>